<protein>
    <submittedName>
        <fullName evidence="7">Unannotated protein</fullName>
    </submittedName>
</protein>
<feature type="domain" description="HTH luxR-type" evidence="5">
    <location>
        <begin position="135"/>
        <end position="200"/>
    </location>
</feature>
<evidence type="ECO:0000256" key="4">
    <source>
        <dbReference type="ARBA" id="ARBA00023163"/>
    </source>
</evidence>
<dbReference type="Gene3D" id="3.40.50.2300">
    <property type="match status" value="1"/>
</dbReference>
<organism evidence="7">
    <name type="scientific">freshwater metagenome</name>
    <dbReference type="NCBI Taxonomy" id="449393"/>
    <lineage>
        <taxon>unclassified sequences</taxon>
        <taxon>metagenomes</taxon>
        <taxon>ecological metagenomes</taxon>
    </lineage>
</organism>
<gene>
    <name evidence="7" type="ORF">UFOPK1795_00514</name>
</gene>
<dbReference type="InterPro" id="IPR058245">
    <property type="entry name" value="NreC/VraR/RcsB-like_REC"/>
</dbReference>
<evidence type="ECO:0000313" key="7">
    <source>
        <dbReference type="EMBL" id="CAB4589676.1"/>
    </source>
</evidence>
<dbReference type="CDD" id="cd17535">
    <property type="entry name" value="REC_NarL-like"/>
    <property type="match status" value="1"/>
</dbReference>
<dbReference type="InterPro" id="IPR000792">
    <property type="entry name" value="Tscrpt_reg_LuxR_C"/>
</dbReference>
<dbReference type="GO" id="GO:0006355">
    <property type="term" value="P:regulation of DNA-templated transcription"/>
    <property type="evidence" value="ECO:0007669"/>
    <property type="project" value="InterPro"/>
</dbReference>
<dbReference type="GO" id="GO:0000160">
    <property type="term" value="P:phosphorelay signal transduction system"/>
    <property type="evidence" value="ECO:0007669"/>
    <property type="project" value="InterPro"/>
</dbReference>
<keyword evidence="1" id="KW-0597">Phosphoprotein</keyword>
<proteinExistence type="predicted"/>
<reference evidence="7" key="1">
    <citation type="submission" date="2020-05" db="EMBL/GenBank/DDBJ databases">
        <authorList>
            <person name="Chiriac C."/>
            <person name="Salcher M."/>
            <person name="Ghai R."/>
            <person name="Kavagutti S V."/>
        </authorList>
    </citation>
    <scope>NUCLEOTIDE SEQUENCE</scope>
</reference>
<keyword evidence="3" id="KW-0238">DNA-binding</keyword>
<dbReference type="CDD" id="cd06170">
    <property type="entry name" value="LuxR_C_like"/>
    <property type="match status" value="1"/>
</dbReference>
<dbReference type="EMBL" id="CAEZUG010000021">
    <property type="protein sequence ID" value="CAB4589676.1"/>
    <property type="molecule type" value="Genomic_DNA"/>
</dbReference>
<accession>A0A6J6FL14</accession>
<evidence type="ECO:0000256" key="3">
    <source>
        <dbReference type="ARBA" id="ARBA00023125"/>
    </source>
</evidence>
<keyword evidence="4" id="KW-0804">Transcription</keyword>
<dbReference type="Pfam" id="PF00196">
    <property type="entry name" value="GerE"/>
    <property type="match status" value="1"/>
</dbReference>
<dbReference type="PANTHER" id="PTHR43214">
    <property type="entry name" value="TWO-COMPONENT RESPONSE REGULATOR"/>
    <property type="match status" value="1"/>
</dbReference>
<dbReference type="AlphaFoldDB" id="A0A6J6FL14"/>
<evidence type="ECO:0000259" key="5">
    <source>
        <dbReference type="PROSITE" id="PS50043"/>
    </source>
</evidence>
<dbReference type="SUPFAM" id="SSF52172">
    <property type="entry name" value="CheY-like"/>
    <property type="match status" value="1"/>
</dbReference>
<sequence>MTSVVIIDDHAVVREGLHRALTTHGYDISAEAANIAEARAQIAHVNPDVIVVDLNLPDGSGFELISRARAISKSLGIVVLTLNETDAHLLAAMNAGASAYILKSAPMSELVAAVEHSIKSPLSFSAKGIPAAIKATTARFNLTAREFDVLGLLPSGASTQAIASALFLSQATVKTHLASIFRKLEVENRTAAVGKARKHNLVVD</sequence>
<dbReference type="InterPro" id="IPR001789">
    <property type="entry name" value="Sig_transdc_resp-reg_receiver"/>
</dbReference>
<dbReference type="Pfam" id="PF00072">
    <property type="entry name" value="Response_reg"/>
    <property type="match status" value="1"/>
</dbReference>
<dbReference type="InterPro" id="IPR011006">
    <property type="entry name" value="CheY-like_superfamily"/>
</dbReference>
<dbReference type="PROSITE" id="PS50043">
    <property type="entry name" value="HTH_LUXR_2"/>
    <property type="match status" value="1"/>
</dbReference>
<dbReference type="PRINTS" id="PR00038">
    <property type="entry name" value="HTHLUXR"/>
</dbReference>
<dbReference type="GO" id="GO:0003677">
    <property type="term" value="F:DNA binding"/>
    <property type="evidence" value="ECO:0007669"/>
    <property type="project" value="UniProtKB-KW"/>
</dbReference>
<name>A0A6J6FL14_9ZZZZ</name>
<dbReference type="SMART" id="SM00421">
    <property type="entry name" value="HTH_LUXR"/>
    <property type="match status" value="1"/>
</dbReference>
<dbReference type="PROSITE" id="PS00622">
    <property type="entry name" value="HTH_LUXR_1"/>
    <property type="match status" value="1"/>
</dbReference>
<evidence type="ECO:0000259" key="6">
    <source>
        <dbReference type="PROSITE" id="PS50110"/>
    </source>
</evidence>
<feature type="domain" description="Response regulatory" evidence="6">
    <location>
        <begin position="3"/>
        <end position="118"/>
    </location>
</feature>
<dbReference type="PROSITE" id="PS50110">
    <property type="entry name" value="RESPONSE_REGULATORY"/>
    <property type="match status" value="1"/>
</dbReference>
<dbReference type="InterPro" id="IPR016032">
    <property type="entry name" value="Sig_transdc_resp-reg_C-effctor"/>
</dbReference>
<dbReference type="PANTHER" id="PTHR43214:SF24">
    <property type="entry name" value="TRANSCRIPTIONAL REGULATORY PROTEIN NARL-RELATED"/>
    <property type="match status" value="1"/>
</dbReference>
<evidence type="ECO:0000256" key="2">
    <source>
        <dbReference type="ARBA" id="ARBA00023015"/>
    </source>
</evidence>
<dbReference type="InterPro" id="IPR039420">
    <property type="entry name" value="WalR-like"/>
</dbReference>
<dbReference type="SUPFAM" id="SSF46894">
    <property type="entry name" value="C-terminal effector domain of the bipartite response regulators"/>
    <property type="match status" value="1"/>
</dbReference>
<evidence type="ECO:0000256" key="1">
    <source>
        <dbReference type="ARBA" id="ARBA00022553"/>
    </source>
</evidence>
<dbReference type="SMART" id="SM00448">
    <property type="entry name" value="REC"/>
    <property type="match status" value="1"/>
</dbReference>
<keyword evidence="2" id="KW-0805">Transcription regulation</keyword>